<keyword evidence="1" id="KW-0812">Transmembrane</keyword>
<name>A0A9N8DT37_9STRA</name>
<accession>A0A9N8DT37</accession>
<protein>
    <submittedName>
        <fullName evidence="3">Pyridoxamine 5'-phosphate oxidase-related FMN-binding</fullName>
    </submittedName>
</protein>
<dbReference type="AlphaFoldDB" id="A0A9N8DT37"/>
<comment type="caution">
    <text evidence="3">The sequence shown here is derived from an EMBL/GenBank/DDBJ whole genome shotgun (WGS) entry which is preliminary data.</text>
</comment>
<keyword evidence="1" id="KW-0472">Membrane</keyword>
<evidence type="ECO:0000313" key="4">
    <source>
        <dbReference type="Proteomes" id="UP001153069"/>
    </source>
</evidence>
<keyword evidence="4" id="KW-1185">Reference proteome</keyword>
<dbReference type="InterPro" id="IPR012349">
    <property type="entry name" value="Split_barrel_FMN-bd"/>
</dbReference>
<gene>
    <name evidence="3" type="ORF">SEMRO_351_G124030.1</name>
</gene>
<dbReference type="Proteomes" id="UP001153069">
    <property type="component" value="Unassembled WGS sequence"/>
</dbReference>
<dbReference type="PANTHER" id="PTHR39336">
    <property type="entry name" value="PYRIDOXAMINE PHOSPHATE OXIDASE FAMILY PROTEIN (AFU_ORTHOLOGUE AFUA_6G11440)"/>
    <property type="match status" value="1"/>
</dbReference>
<proteinExistence type="predicted"/>
<dbReference type="SUPFAM" id="SSF50475">
    <property type="entry name" value="FMN-binding split barrel"/>
    <property type="match status" value="1"/>
</dbReference>
<keyword evidence="1" id="KW-1133">Transmembrane helix</keyword>
<dbReference type="PANTHER" id="PTHR39336:SF1">
    <property type="entry name" value="PYRIDOXAMINE PHOSPHATE OXIDASE FAMILY PROTEIN (AFU_ORTHOLOGUE AFUA_6G11440)"/>
    <property type="match status" value="1"/>
</dbReference>
<evidence type="ECO:0000256" key="1">
    <source>
        <dbReference type="SAM" id="Phobius"/>
    </source>
</evidence>
<organism evidence="3 4">
    <name type="scientific">Seminavis robusta</name>
    <dbReference type="NCBI Taxonomy" id="568900"/>
    <lineage>
        <taxon>Eukaryota</taxon>
        <taxon>Sar</taxon>
        <taxon>Stramenopiles</taxon>
        <taxon>Ochrophyta</taxon>
        <taxon>Bacillariophyta</taxon>
        <taxon>Bacillariophyceae</taxon>
        <taxon>Bacillariophycidae</taxon>
        <taxon>Naviculales</taxon>
        <taxon>Naviculaceae</taxon>
        <taxon>Seminavis</taxon>
    </lineage>
</organism>
<dbReference type="EMBL" id="CAICTM010000350">
    <property type="protein sequence ID" value="CAB9508548.1"/>
    <property type="molecule type" value="Genomic_DNA"/>
</dbReference>
<evidence type="ECO:0000313" key="3">
    <source>
        <dbReference type="EMBL" id="CAB9508548.1"/>
    </source>
</evidence>
<evidence type="ECO:0000259" key="2">
    <source>
        <dbReference type="Pfam" id="PF01243"/>
    </source>
</evidence>
<dbReference type="InterPro" id="IPR011576">
    <property type="entry name" value="Pyridox_Oxase_N"/>
</dbReference>
<feature type="domain" description="Pyridoxamine 5'-phosphate oxidase N-terminal" evidence="2">
    <location>
        <begin position="8"/>
        <end position="135"/>
    </location>
</feature>
<dbReference type="OrthoDB" id="539398at2759"/>
<dbReference type="Pfam" id="PF01243">
    <property type="entry name" value="PNPOx_N"/>
    <property type="match status" value="1"/>
</dbReference>
<sequence length="227" mass="25178">MKLHDCIDDDFKAWIEKQHVFFVATAPLSGNGHVNLSPKGYDALRIIDDKTICYRDLAGSGNETSAHIAENGRLTFMFCAFEGAPRILRLYGKGEILLPDHPKFNTYLSKHYQNDMKPGTRQIVVNHVDRVQTSCGYAVPFMDFKEDRTTLCNFFEKKGGEGSVDYMREKTPRTSIDDIPTPQGTKFNKEEGVVNKGGSPAIWKMVAALVLLLSVAIPVAYGAAGSI</sequence>
<feature type="transmembrane region" description="Helical" evidence="1">
    <location>
        <begin position="205"/>
        <end position="224"/>
    </location>
</feature>
<dbReference type="Gene3D" id="2.30.110.10">
    <property type="entry name" value="Electron Transport, Fmn-binding Protein, Chain A"/>
    <property type="match status" value="1"/>
</dbReference>
<reference evidence="3" key="1">
    <citation type="submission" date="2020-06" db="EMBL/GenBank/DDBJ databases">
        <authorList>
            <consortium name="Plant Systems Biology data submission"/>
        </authorList>
    </citation>
    <scope>NUCLEOTIDE SEQUENCE</scope>
    <source>
        <strain evidence="3">D6</strain>
    </source>
</reference>